<comment type="caution">
    <text evidence="2">The sequence shown here is derived from an EMBL/GenBank/DDBJ whole genome shotgun (WGS) entry which is preliminary data.</text>
</comment>
<dbReference type="OrthoDB" id="108890at2"/>
<dbReference type="EMBL" id="SNYN01000013">
    <property type="protein sequence ID" value="TDQ50303.1"/>
    <property type="molecule type" value="Genomic_DNA"/>
</dbReference>
<protein>
    <submittedName>
        <fullName evidence="2">Uncharacterized protein (DUF2236 family)</fullName>
    </submittedName>
</protein>
<proteinExistence type="predicted"/>
<gene>
    <name evidence="2" type="ORF">EV190_11372</name>
</gene>
<dbReference type="Proteomes" id="UP000295281">
    <property type="component" value="Unassembled WGS sequence"/>
</dbReference>
<evidence type="ECO:0000313" key="3">
    <source>
        <dbReference type="Proteomes" id="UP000295281"/>
    </source>
</evidence>
<name>A0A4R6UWM8_9ACTN</name>
<accession>A0A4R6UWM8</accession>
<dbReference type="Pfam" id="PF09995">
    <property type="entry name" value="MPAB_Lcp_cat"/>
    <property type="match status" value="1"/>
</dbReference>
<feature type="domain" description="ER-bound oxygenase mpaB/mpaB'/Rubber oxygenase catalytic" evidence="1">
    <location>
        <begin position="13"/>
        <end position="244"/>
    </location>
</feature>
<evidence type="ECO:0000313" key="2">
    <source>
        <dbReference type="EMBL" id="TDQ50303.1"/>
    </source>
</evidence>
<dbReference type="InterPro" id="IPR018713">
    <property type="entry name" value="MPAB/Lcp_cat_dom"/>
</dbReference>
<dbReference type="PANTHER" id="PTHR36151">
    <property type="entry name" value="BLR2777 PROTEIN"/>
    <property type="match status" value="1"/>
</dbReference>
<dbReference type="RefSeq" id="WP_133742336.1">
    <property type="nucleotide sequence ID" value="NZ_SNYN01000013.1"/>
</dbReference>
<keyword evidence="3" id="KW-1185">Reference proteome</keyword>
<dbReference type="AlphaFoldDB" id="A0A4R6UWM8"/>
<sequence length="313" mass="34745">MKPTVFLPEDVTWRVQLDRAMWVAGVRALMLQALHPVAMQGVWQCSDFMADPVGRLMRTAAYVAVTTYGSPDEAAEFGARVRRVHERLSFTDPDTGRRHRVDETDLLLWVHCAEVVSYLEVVTRSGLRLTRDEADRYFAEQTRTAAHVGLDPADVPDSAERMRRYLAAVRPRLGASDAAVSTVRFLLWPAVPGRLRLLAPARPLWLPVGALSYYTLPLWARREYRVLPEPPGTRTAVTVALGALRTGLHALPPALYDRLFDEAAARRADAALRRLAEAGYDTGRGLEGLRSPASWPPAGVRAAWRADTGDARS</sequence>
<reference evidence="2 3" key="1">
    <citation type="submission" date="2019-03" db="EMBL/GenBank/DDBJ databases">
        <title>Genomic Encyclopedia of Type Strains, Phase IV (KMG-IV): sequencing the most valuable type-strain genomes for metagenomic binning, comparative biology and taxonomic classification.</title>
        <authorList>
            <person name="Goeker M."/>
        </authorList>
    </citation>
    <scope>NUCLEOTIDE SEQUENCE [LARGE SCALE GENOMIC DNA]</scope>
    <source>
        <strain evidence="2 3">DSM 46770</strain>
    </source>
</reference>
<evidence type="ECO:0000259" key="1">
    <source>
        <dbReference type="Pfam" id="PF09995"/>
    </source>
</evidence>
<dbReference type="GO" id="GO:0016491">
    <property type="term" value="F:oxidoreductase activity"/>
    <property type="evidence" value="ECO:0007669"/>
    <property type="project" value="InterPro"/>
</dbReference>
<dbReference type="PANTHER" id="PTHR36151:SF3">
    <property type="entry name" value="ER-BOUND OXYGENASE MPAB_MPAB'_RUBBER OXYGENASE CATALYTIC DOMAIN-CONTAINING PROTEIN"/>
    <property type="match status" value="1"/>
</dbReference>
<organism evidence="2 3">
    <name type="scientific">Actinorugispora endophytica</name>
    <dbReference type="NCBI Taxonomy" id="1605990"/>
    <lineage>
        <taxon>Bacteria</taxon>
        <taxon>Bacillati</taxon>
        <taxon>Actinomycetota</taxon>
        <taxon>Actinomycetes</taxon>
        <taxon>Streptosporangiales</taxon>
        <taxon>Nocardiopsidaceae</taxon>
        <taxon>Actinorugispora</taxon>
    </lineage>
</organism>